<evidence type="ECO:0000313" key="2">
    <source>
        <dbReference type="Proteomes" id="UP000298663"/>
    </source>
</evidence>
<keyword evidence="2" id="KW-1185">Reference proteome</keyword>
<comment type="caution">
    <text evidence="1">The sequence shown here is derived from an EMBL/GenBank/DDBJ whole genome shotgun (WGS) entry which is preliminary data.</text>
</comment>
<sequence>MWTNCGEIRLMKSTCENESVQLTTNRQYRQYPSFFSLGLRAILDHLESRQPTTPFINSIANRSSLPSKDIL</sequence>
<reference evidence="1 2" key="2">
    <citation type="journal article" date="2019" name="G3 (Bethesda)">
        <title>Hybrid Assembly of the Genome of the Entomopathogenic Nematode Steinernema carpocapsae Identifies the X-Chromosome.</title>
        <authorList>
            <person name="Serra L."/>
            <person name="Macchietto M."/>
            <person name="Macias-Munoz A."/>
            <person name="McGill C.J."/>
            <person name="Rodriguez I.M."/>
            <person name="Rodriguez B."/>
            <person name="Murad R."/>
            <person name="Mortazavi A."/>
        </authorList>
    </citation>
    <scope>NUCLEOTIDE SEQUENCE [LARGE SCALE GENOMIC DNA]</scope>
    <source>
        <strain evidence="1 2">ALL</strain>
    </source>
</reference>
<dbReference type="AlphaFoldDB" id="A0A4U5M5L4"/>
<dbReference type="Proteomes" id="UP000298663">
    <property type="component" value="Unassembled WGS sequence"/>
</dbReference>
<proteinExistence type="predicted"/>
<reference evidence="1 2" key="1">
    <citation type="journal article" date="2015" name="Genome Biol.">
        <title>Comparative genomics of Steinernema reveals deeply conserved gene regulatory networks.</title>
        <authorList>
            <person name="Dillman A.R."/>
            <person name="Macchietto M."/>
            <person name="Porter C.F."/>
            <person name="Rogers A."/>
            <person name="Williams B."/>
            <person name="Antoshechkin I."/>
            <person name="Lee M.M."/>
            <person name="Goodwin Z."/>
            <person name="Lu X."/>
            <person name="Lewis E.E."/>
            <person name="Goodrich-Blair H."/>
            <person name="Stock S.P."/>
            <person name="Adams B.J."/>
            <person name="Sternberg P.W."/>
            <person name="Mortazavi A."/>
        </authorList>
    </citation>
    <scope>NUCLEOTIDE SEQUENCE [LARGE SCALE GENOMIC DNA]</scope>
    <source>
        <strain evidence="1 2">ALL</strain>
    </source>
</reference>
<organism evidence="1 2">
    <name type="scientific">Steinernema carpocapsae</name>
    <name type="common">Entomopathogenic nematode</name>
    <dbReference type="NCBI Taxonomy" id="34508"/>
    <lineage>
        <taxon>Eukaryota</taxon>
        <taxon>Metazoa</taxon>
        <taxon>Ecdysozoa</taxon>
        <taxon>Nematoda</taxon>
        <taxon>Chromadorea</taxon>
        <taxon>Rhabditida</taxon>
        <taxon>Tylenchina</taxon>
        <taxon>Panagrolaimomorpha</taxon>
        <taxon>Strongyloidoidea</taxon>
        <taxon>Steinernematidae</taxon>
        <taxon>Steinernema</taxon>
    </lineage>
</organism>
<name>A0A4U5M5L4_STECR</name>
<protein>
    <submittedName>
        <fullName evidence="1">Uncharacterized protein</fullName>
    </submittedName>
</protein>
<gene>
    <name evidence="1" type="ORF">L596_024722</name>
</gene>
<accession>A0A4U5M5L4</accession>
<evidence type="ECO:0000313" key="1">
    <source>
        <dbReference type="EMBL" id="TKR64140.1"/>
    </source>
</evidence>
<dbReference type="EMBL" id="AZBU02000009">
    <property type="protein sequence ID" value="TKR64140.1"/>
    <property type="molecule type" value="Genomic_DNA"/>
</dbReference>